<dbReference type="Proteomes" id="UP001519309">
    <property type="component" value="Unassembled WGS sequence"/>
</dbReference>
<accession>A0ABS4LTM4</accession>
<sequence length="136" mass="15536">MIVHYIRDHAYSPPSEFVSALLREVPLEWDERAVAFSHMLQEPESDPAWKVNALLDLPNWSDPRAYQAALNATRDQELREIADYELGVTLGEFWAQVNKVDDQVYQGLDSLTQQYAIEAFCKMIQVARKSGNPEAP</sequence>
<protein>
    <submittedName>
        <fullName evidence="1">Uncharacterized protein</fullName>
    </submittedName>
</protein>
<name>A0ABS4LTM4_9ACTN</name>
<organism evidence="1 2">
    <name type="scientific">Streptomyces griseochromogenes</name>
    <dbReference type="NCBI Taxonomy" id="68214"/>
    <lineage>
        <taxon>Bacteria</taxon>
        <taxon>Bacillati</taxon>
        <taxon>Actinomycetota</taxon>
        <taxon>Actinomycetes</taxon>
        <taxon>Kitasatosporales</taxon>
        <taxon>Streptomycetaceae</taxon>
        <taxon>Streptomyces</taxon>
    </lineage>
</organism>
<gene>
    <name evidence="1" type="ORF">J2Z21_003637</name>
</gene>
<evidence type="ECO:0000313" key="1">
    <source>
        <dbReference type="EMBL" id="MBP2050698.1"/>
    </source>
</evidence>
<dbReference type="RefSeq" id="WP_159400195.1">
    <property type="nucleotide sequence ID" value="NZ_CP016279.1"/>
</dbReference>
<proteinExistence type="predicted"/>
<reference evidence="1 2" key="1">
    <citation type="submission" date="2021-03" db="EMBL/GenBank/DDBJ databases">
        <title>Genomic Encyclopedia of Type Strains, Phase IV (KMG-IV): sequencing the most valuable type-strain genomes for metagenomic binning, comparative biology and taxonomic classification.</title>
        <authorList>
            <person name="Goeker M."/>
        </authorList>
    </citation>
    <scope>NUCLEOTIDE SEQUENCE [LARGE SCALE GENOMIC DNA]</scope>
    <source>
        <strain evidence="1 2">DSM 40499</strain>
    </source>
</reference>
<dbReference type="EMBL" id="JAGGLP010000006">
    <property type="protein sequence ID" value="MBP2050698.1"/>
    <property type="molecule type" value="Genomic_DNA"/>
</dbReference>
<comment type="caution">
    <text evidence="1">The sequence shown here is derived from an EMBL/GenBank/DDBJ whole genome shotgun (WGS) entry which is preliminary data.</text>
</comment>
<keyword evidence="2" id="KW-1185">Reference proteome</keyword>
<evidence type="ECO:0000313" key="2">
    <source>
        <dbReference type="Proteomes" id="UP001519309"/>
    </source>
</evidence>